<comment type="caution">
    <text evidence="2">The sequence shown here is derived from an EMBL/GenBank/DDBJ whole genome shotgun (WGS) entry which is preliminary data.</text>
</comment>
<dbReference type="EMBL" id="JBHSFG010000018">
    <property type="protein sequence ID" value="MFC4465166.1"/>
    <property type="molecule type" value="Genomic_DNA"/>
</dbReference>
<protein>
    <submittedName>
        <fullName evidence="2">DUF5753 domain-containing protein</fullName>
    </submittedName>
</protein>
<evidence type="ECO:0000313" key="2">
    <source>
        <dbReference type="EMBL" id="MFC4465166.1"/>
    </source>
</evidence>
<feature type="domain" description="DUF5753" evidence="1">
    <location>
        <begin position="64"/>
        <end position="240"/>
    </location>
</feature>
<organism evidence="2 3">
    <name type="scientific">Streptomyces xiangluensis</name>
    <dbReference type="NCBI Taxonomy" id="2665720"/>
    <lineage>
        <taxon>Bacteria</taxon>
        <taxon>Bacillati</taxon>
        <taxon>Actinomycetota</taxon>
        <taxon>Actinomycetes</taxon>
        <taxon>Kitasatosporales</taxon>
        <taxon>Streptomycetaceae</taxon>
        <taxon>Streptomyces</taxon>
    </lineage>
</organism>
<evidence type="ECO:0000313" key="3">
    <source>
        <dbReference type="Proteomes" id="UP001596012"/>
    </source>
</evidence>
<reference evidence="3" key="1">
    <citation type="journal article" date="2019" name="Int. J. Syst. Evol. Microbiol.">
        <title>The Global Catalogue of Microorganisms (GCM) 10K type strain sequencing project: providing services to taxonomists for standard genome sequencing and annotation.</title>
        <authorList>
            <consortium name="The Broad Institute Genomics Platform"/>
            <consortium name="The Broad Institute Genome Sequencing Center for Infectious Disease"/>
            <person name="Wu L."/>
            <person name="Ma J."/>
        </authorList>
    </citation>
    <scope>NUCLEOTIDE SEQUENCE [LARGE SCALE GENOMIC DNA]</scope>
    <source>
        <strain evidence="3">DT43</strain>
    </source>
</reference>
<accession>A0ABV8YPV2</accession>
<proteinExistence type="predicted"/>
<name>A0ABV8YPV2_9ACTN</name>
<dbReference type="Pfam" id="PF19054">
    <property type="entry name" value="DUF5753"/>
    <property type="match status" value="1"/>
</dbReference>
<dbReference type="InterPro" id="IPR043917">
    <property type="entry name" value="DUF5753"/>
</dbReference>
<sequence>MSREEFGALVHLSKHSVESIELGRRLADERFVGLAEGALGNTGALRRAFRHMARQPGLAAWFRMWARLEREAVVLDTYECRLVPGLLQTEAYVRALYDNEIPPLSDEQMEAQLVARVERQRLLRERPNTSFSFIVEEAVLRRRIGGAEVTREQYDHILEVTAPRNIHFQIMPLECTHHACLAGPVRLLVTPDGNPYAYCEGQENGRLICDPKEVIRFQQRYATLRSQALNPEDSLGLLQRLRGAL</sequence>
<gene>
    <name evidence="2" type="ORF">ACFPH6_11530</name>
</gene>
<dbReference type="Proteomes" id="UP001596012">
    <property type="component" value="Unassembled WGS sequence"/>
</dbReference>
<evidence type="ECO:0000259" key="1">
    <source>
        <dbReference type="Pfam" id="PF19054"/>
    </source>
</evidence>
<keyword evidence="3" id="KW-1185">Reference proteome</keyword>
<dbReference type="RefSeq" id="WP_386340917.1">
    <property type="nucleotide sequence ID" value="NZ_JBHSFG010000018.1"/>
</dbReference>